<proteinExistence type="predicted"/>
<organism evidence="1 2">
    <name type="scientific">Gossypium darwinii</name>
    <name type="common">Darwin's cotton</name>
    <name type="synonym">Gossypium barbadense var. darwinii</name>
    <dbReference type="NCBI Taxonomy" id="34276"/>
    <lineage>
        <taxon>Eukaryota</taxon>
        <taxon>Viridiplantae</taxon>
        <taxon>Streptophyta</taxon>
        <taxon>Embryophyta</taxon>
        <taxon>Tracheophyta</taxon>
        <taxon>Spermatophyta</taxon>
        <taxon>Magnoliopsida</taxon>
        <taxon>eudicotyledons</taxon>
        <taxon>Gunneridae</taxon>
        <taxon>Pentapetalae</taxon>
        <taxon>rosids</taxon>
        <taxon>malvids</taxon>
        <taxon>Malvales</taxon>
        <taxon>Malvaceae</taxon>
        <taxon>Malvoideae</taxon>
        <taxon>Gossypium</taxon>
    </lineage>
</organism>
<dbReference type="EMBL" id="CM017698">
    <property type="protein sequence ID" value="TYG95184.1"/>
    <property type="molecule type" value="Genomic_DNA"/>
</dbReference>
<gene>
    <name evidence="1" type="ORF">ES288_A11G248200v1</name>
</gene>
<dbReference type="Proteomes" id="UP000323506">
    <property type="component" value="Chromosome A11"/>
</dbReference>
<sequence>MSCRFRVTMRLFETDVQMPIFANCYCSGMFFFLRRCTIQQSLPTHIP</sequence>
<name>A0A5D2ENF1_GOSDA</name>
<evidence type="ECO:0000313" key="1">
    <source>
        <dbReference type="EMBL" id="TYG95184.1"/>
    </source>
</evidence>
<accession>A0A5D2ENF1</accession>
<evidence type="ECO:0000313" key="2">
    <source>
        <dbReference type="Proteomes" id="UP000323506"/>
    </source>
</evidence>
<keyword evidence="2" id="KW-1185">Reference proteome</keyword>
<dbReference type="AlphaFoldDB" id="A0A5D2ENF1"/>
<reference evidence="1 2" key="1">
    <citation type="submission" date="2019-06" db="EMBL/GenBank/DDBJ databases">
        <title>WGS assembly of Gossypium darwinii.</title>
        <authorList>
            <person name="Chen Z.J."/>
            <person name="Sreedasyam A."/>
            <person name="Ando A."/>
            <person name="Song Q."/>
            <person name="De L."/>
            <person name="Hulse-Kemp A."/>
            <person name="Ding M."/>
            <person name="Ye W."/>
            <person name="Kirkbride R."/>
            <person name="Jenkins J."/>
            <person name="Plott C."/>
            <person name="Lovell J."/>
            <person name="Lin Y.-M."/>
            <person name="Vaughn R."/>
            <person name="Liu B."/>
            <person name="Li W."/>
            <person name="Simpson S."/>
            <person name="Scheffler B."/>
            <person name="Saski C."/>
            <person name="Grover C."/>
            <person name="Hu G."/>
            <person name="Conover J."/>
            <person name="Carlson J."/>
            <person name="Shu S."/>
            <person name="Boston L."/>
            <person name="Williams M."/>
            <person name="Peterson D."/>
            <person name="Mcgee K."/>
            <person name="Jones D."/>
            <person name="Wendel J."/>
            <person name="Stelly D."/>
            <person name="Grimwood J."/>
            <person name="Schmutz J."/>
        </authorList>
    </citation>
    <scope>NUCLEOTIDE SEQUENCE [LARGE SCALE GENOMIC DNA]</scope>
    <source>
        <strain evidence="1">1808015.09</strain>
    </source>
</reference>
<protein>
    <submittedName>
        <fullName evidence="1">Uncharacterized protein</fullName>
    </submittedName>
</protein>